<feature type="transmembrane region" description="Helical" evidence="6">
    <location>
        <begin position="413"/>
        <end position="435"/>
    </location>
</feature>
<evidence type="ECO:0000313" key="7">
    <source>
        <dbReference type="EMBL" id="TFL00167.1"/>
    </source>
</evidence>
<dbReference type="InterPro" id="IPR004776">
    <property type="entry name" value="Mem_transp_PIN-like"/>
</dbReference>
<feature type="region of interest" description="Disordered" evidence="5">
    <location>
        <begin position="277"/>
        <end position="307"/>
    </location>
</feature>
<feature type="transmembrane region" description="Helical" evidence="6">
    <location>
        <begin position="488"/>
        <end position="506"/>
    </location>
</feature>
<feature type="compositionally biased region" description="Polar residues" evidence="5">
    <location>
        <begin position="291"/>
        <end position="307"/>
    </location>
</feature>
<evidence type="ECO:0000313" key="8">
    <source>
        <dbReference type="Proteomes" id="UP000305067"/>
    </source>
</evidence>
<keyword evidence="3 6" id="KW-1133">Transmembrane helix</keyword>
<keyword evidence="2 6" id="KW-0812">Transmembrane</keyword>
<accession>A0A5C3QF63</accession>
<protein>
    <submittedName>
        <fullName evidence="7">Auxin efflux carrier</fullName>
    </submittedName>
</protein>
<dbReference type="AlphaFoldDB" id="A0A5C3QF63"/>
<feature type="region of interest" description="Disordered" evidence="5">
    <location>
        <begin position="228"/>
        <end position="257"/>
    </location>
</feature>
<feature type="transmembrane region" description="Helical" evidence="6">
    <location>
        <begin position="138"/>
        <end position="157"/>
    </location>
</feature>
<dbReference type="GO" id="GO:0055085">
    <property type="term" value="P:transmembrane transport"/>
    <property type="evidence" value="ECO:0007669"/>
    <property type="project" value="InterPro"/>
</dbReference>
<evidence type="ECO:0000256" key="1">
    <source>
        <dbReference type="ARBA" id="ARBA00004141"/>
    </source>
</evidence>
<organism evidence="7 8">
    <name type="scientific">Pterulicium gracile</name>
    <dbReference type="NCBI Taxonomy" id="1884261"/>
    <lineage>
        <taxon>Eukaryota</taxon>
        <taxon>Fungi</taxon>
        <taxon>Dikarya</taxon>
        <taxon>Basidiomycota</taxon>
        <taxon>Agaricomycotina</taxon>
        <taxon>Agaricomycetes</taxon>
        <taxon>Agaricomycetidae</taxon>
        <taxon>Agaricales</taxon>
        <taxon>Pleurotineae</taxon>
        <taxon>Pterulaceae</taxon>
        <taxon>Pterulicium</taxon>
    </lineage>
</organism>
<dbReference type="PANTHER" id="PTHR31274">
    <property type="entry name" value="PROTEIN ECM3"/>
    <property type="match status" value="1"/>
</dbReference>
<gene>
    <name evidence="7" type="ORF">BDV98DRAFT_121232</name>
</gene>
<evidence type="ECO:0000256" key="2">
    <source>
        <dbReference type="ARBA" id="ARBA00022692"/>
    </source>
</evidence>
<feature type="transmembrane region" description="Helical" evidence="6">
    <location>
        <begin position="326"/>
        <end position="350"/>
    </location>
</feature>
<feature type="transmembrane region" description="Helical" evidence="6">
    <location>
        <begin position="370"/>
        <end position="392"/>
    </location>
</feature>
<dbReference type="Proteomes" id="UP000305067">
    <property type="component" value="Unassembled WGS sequence"/>
</dbReference>
<feature type="transmembrane region" description="Helical" evidence="6">
    <location>
        <begin position="70"/>
        <end position="92"/>
    </location>
</feature>
<proteinExistence type="predicted"/>
<dbReference type="STRING" id="1884261.A0A5C3QF63"/>
<feature type="transmembrane region" description="Helical" evidence="6">
    <location>
        <begin position="104"/>
        <end position="126"/>
    </location>
</feature>
<comment type="subcellular location">
    <subcellularLocation>
        <location evidence="1">Membrane</location>
        <topology evidence="1">Multi-pass membrane protein</topology>
    </subcellularLocation>
</comment>
<dbReference type="Pfam" id="PF03547">
    <property type="entry name" value="Mem_trans"/>
    <property type="match status" value="1"/>
</dbReference>
<dbReference type="EMBL" id="ML178830">
    <property type="protein sequence ID" value="TFL00167.1"/>
    <property type="molecule type" value="Genomic_DNA"/>
</dbReference>
<evidence type="ECO:0000256" key="4">
    <source>
        <dbReference type="ARBA" id="ARBA00023136"/>
    </source>
</evidence>
<evidence type="ECO:0000256" key="5">
    <source>
        <dbReference type="SAM" id="MobiDB-lite"/>
    </source>
</evidence>
<keyword evidence="8" id="KW-1185">Reference proteome</keyword>
<evidence type="ECO:0000256" key="3">
    <source>
        <dbReference type="ARBA" id="ARBA00022989"/>
    </source>
</evidence>
<dbReference type="PANTHER" id="PTHR31274:SF1">
    <property type="entry name" value="AGL149CP"/>
    <property type="match status" value="1"/>
</dbReference>
<keyword evidence="4 6" id="KW-0472">Membrane</keyword>
<dbReference type="InterPro" id="IPR040254">
    <property type="entry name" value="Ecm3-like"/>
</dbReference>
<reference evidence="7 8" key="1">
    <citation type="journal article" date="2019" name="Nat. Ecol. Evol.">
        <title>Megaphylogeny resolves global patterns of mushroom evolution.</title>
        <authorList>
            <person name="Varga T."/>
            <person name="Krizsan K."/>
            <person name="Foldi C."/>
            <person name="Dima B."/>
            <person name="Sanchez-Garcia M."/>
            <person name="Sanchez-Ramirez S."/>
            <person name="Szollosi G.J."/>
            <person name="Szarkandi J.G."/>
            <person name="Papp V."/>
            <person name="Albert L."/>
            <person name="Andreopoulos W."/>
            <person name="Angelini C."/>
            <person name="Antonin V."/>
            <person name="Barry K.W."/>
            <person name="Bougher N.L."/>
            <person name="Buchanan P."/>
            <person name="Buyck B."/>
            <person name="Bense V."/>
            <person name="Catcheside P."/>
            <person name="Chovatia M."/>
            <person name="Cooper J."/>
            <person name="Damon W."/>
            <person name="Desjardin D."/>
            <person name="Finy P."/>
            <person name="Geml J."/>
            <person name="Haridas S."/>
            <person name="Hughes K."/>
            <person name="Justo A."/>
            <person name="Karasinski D."/>
            <person name="Kautmanova I."/>
            <person name="Kiss B."/>
            <person name="Kocsube S."/>
            <person name="Kotiranta H."/>
            <person name="LaButti K.M."/>
            <person name="Lechner B.E."/>
            <person name="Liimatainen K."/>
            <person name="Lipzen A."/>
            <person name="Lukacs Z."/>
            <person name="Mihaltcheva S."/>
            <person name="Morgado L.N."/>
            <person name="Niskanen T."/>
            <person name="Noordeloos M.E."/>
            <person name="Ohm R.A."/>
            <person name="Ortiz-Santana B."/>
            <person name="Ovrebo C."/>
            <person name="Racz N."/>
            <person name="Riley R."/>
            <person name="Savchenko A."/>
            <person name="Shiryaev A."/>
            <person name="Soop K."/>
            <person name="Spirin V."/>
            <person name="Szebenyi C."/>
            <person name="Tomsovsky M."/>
            <person name="Tulloss R.E."/>
            <person name="Uehling J."/>
            <person name="Grigoriev I.V."/>
            <person name="Vagvolgyi C."/>
            <person name="Papp T."/>
            <person name="Martin F.M."/>
            <person name="Miettinen O."/>
            <person name="Hibbett D.S."/>
            <person name="Nagy L.G."/>
        </authorList>
    </citation>
    <scope>NUCLEOTIDE SEQUENCE [LARGE SCALE GENOMIC DNA]</scope>
    <source>
        <strain evidence="7 8">CBS 309.79</strain>
    </source>
</reference>
<dbReference type="OrthoDB" id="435607at2759"/>
<feature type="transmembrane region" description="Helical" evidence="6">
    <location>
        <begin position="41"/>
        <end position="64"/>
    </location>
</feature>
<dbReference type="GO" id="GO:0016020">
    <property type="term" value="C:membrane"/>
    <property type="evidence" value="ECO:0007669"/>
    <property type="project" value="UniProtKB-SubCell"/>
</dbReference>
<feature type="transmembrane region" description="Helical" evidence="6">
    <location>
        <begin position="6"/>
        <end position="29"/>
    </location>
</feature>
<name>A0A5C3QF63_9AGAR</name>
<evidence type="ECO:0000256" key="6">
    <source>
        <dbReference type="SAM" id="Phobius"/>
    </source>
</evidence>
<feature type="transmembrane region" description="Helical" evidence="6">
    <location>
        <begin position="447"/>
        <end position="467"/>
    </location>
</feature>
<sequence length="507" mass="54908">MVGVGALIWLSVRPLLRLAIMTGSGFVVTRLDMFPPVAARAAGQIMLTILYPALMFSKIVPAFGQENLPALGPLVLVAIIYQAMGILSAYVIRHLFWTPHRFRYGILVAGGWGNVGDIPAAVITAVTASAPFTGPQDANLSIAYISAFIVYNMITLFPCGGHHWVSRDFQGPDVENDEMRRAAKIRRKKLLVGMGRVFRRRSAAKHGDDGGDLERNWQKDKREALNGHTTAVGVQQRKPAPQITVPAERGSDDFNSPTTLRAEESIAEELHASCAYSSTTSSQEAEKSSPSKHTTNQDQDTAASSPERCSTKSLIFSRIKAFIKGLLLPLSVVVLLSFLISLIPALKYLFVPTADGSNRYPPAPDGQPPLAFIMDAATFAGAGAVPLGLICLGSALARLKMPGEWKELPVASIGWLAVVKMVVTPVLGVLIVQGLTGVGVIDREDKVLRFVCIFYSCLPTFTTQVMLTQVYSGTGEAEYLPAYLIPQYALMFLSLTAVTAYTLHILF</sequence>